<feature type="compositionally biased region" description="Polar residues" evidence="9">
    <location>
        <begin position="679"/>
        <end position="690"/>
    </location>
</feature>
<keyword evidence="2" id="KW-0645">Protease</keyword>
<evidence type="ECO:0000256" key="7">
    <source>
        <dbReference type="ARBA" id="ARBA00034000"/>
    </source>
</evidence>
<evidence type="ECO:0000256" key="2">
    <source>
        <dbReference type="ARBA" id="ARBA00022670"/>
    </source>
</evidence>
<comment type="catalytic activity">
    <reaction evidence="7">
        <text>Preferential cleavage: (Ac)2-L-Lys-D-Ala-|-D-Ala. Also transpeptidation of peptidyl-alanyl moieties that are N-acyl substituents of D-alanine.</text>
        <dbReference type="EC" id="3.4.16.4"/>
    </reaction>
</comment>
<dbReference type="InterPro" id="IPR050396">
    <property type="entry name" value="Glycosyltr_51/Transpeptidase"/>
</dbReference>
<feature type="domain" description="Penicillin-binding protein transpeptidase" evidence="10">
    <location>
        <begin position="319"/>
        <end position="560"/>
    </location>
</feature>
<accession>A0ABS7G3W0</accession>
<dbReference type="EMBL" id="JAIBOA010000029">
    <property type="protein sequence ID" value="MBW8487045.1"/>
    <property type="molecule type" value="Genomic_DNA"/>
</dbReference>
<dbReference type="PANTHER" id="PTHR32282">
    <property type="entry name" value="BINDING PROTEIN TRANSPEPTIDASE, PUTATIVE-RELATED"/>
    <property type="match status" value="1"/>
</dbReference>
<keyword evidence="13" id="KW-1185">Reference proteome</keyword>
<dbReference type="InterPro" id="IPR036950">
    <property type="entry name" value="PBP_transglycosylase"/>
</dbReference>
<keyword evidence="4" id="KW-0808">Transferase</keyword>
<evidence type="ECO:0000259" key="10">
    <source>
        <dbReference type="Pfam" id="PF00905"/>
    </source>
</evidence>
<feature type="domain" description="Glycosyl transferase family 51" evidence="11">
    <location>
        <begin position="47"/>
        <end position="219"/>
    </location>
</feature>
<keyword evidence="3" id="KW-0328">Glycosyltransferase</keyword>
<evidence type="ECO:0000256" key="1">
    <source>
        <dbReference type="ARBA" id="ARBA00022645"/>
    </source>
</evidence>
<dbReference type="Gene3D" id="3.40.710.10">
    <property type="entry name" value="DD-peptidase/beta-lactamase superfamily"/>
    <property type="match status" value="1"/>
</dbReference>
<evidence type="ECO:0000256" key="4">
    <source>
        <dbReference type="ARBA" id="ARBA00022679"/>
    </source>
</evidence>
<dbReference type="SUPFAM" id="SSF56601">
    <property type="entry name" value="beta-lactamase/transpeptidase-like"/>
    <property type="match status" value="1"/>
</dbReference>
<dbReference type="InterPro" id="IPR012338">
    <property type="entry name" value="Beta-lactam/transpept-like"/>
</dbReference>
<evidence type="ECO:0000256" key="9">
    <source>
        <dbReference type="SAM" id="MobiDB-lite"/>
    </source>
</evidence>
<comment type="caution">
    <text evidence="12">The sequence shown here is derived from an EMBL/GenBank/DDBJ whole genome shotgun (WGS) entry which is preliminary data.</text>
</comment>
<dbReference type="Pfam" id="PF00905">
    <property type="entry name" value="Transpeptidase"/>
    <property type="match status" value="1"/>
</dbReference>
<dbReference type="SUPFAM" id="SSF53955">
    <property type="entry name" value="Lysozyme-like"/>
    <property type="match status" value="1"/>
</dbReference>
<sequence length="704" mass="75652">MFVLAAALFVFVVYQSTPIPKTAQASATAEESVIKYRDGKTAIARVGMRREIVDLDDIPKMVRNAVLAAEDRNFETEPGVSPKGVTRALFKTATGGDVQGGSTITQQLARNYYAGLSQERSLSRKFKEIFISMRMGKEMEKNTILGLYLNTVYFGRQSYGIQAAARAYFRTDVKHLTPAQAAMLAAMIQRPNYFATTAKDSDPRKKALVARWNYVLDGMVTKQWLTASDRAKQKFPKTERQWSDVTEKGQAGYLKQRVLSELESRYDINEQQLDQGGYTITTTFDADLTKAAGDVVASYKKAHNLNAQIRFGLAAVTPDGEVRAAYGGPDYIKQPYDNSFNGAVAPGSSFKPIVLATALSKGYSLETSLDGSYKRTINQATFTNDSRSENGVYNLVTMTQHSINTAYVDLGQRVGLDNVVDMAEKMGFPPSTKGLNATVTSLPLGPIDVSSVNMASVYSTFAAEGEHTPVHVIAKVVDRSGKEIKRPLKTTRVFSADVSANATKAMRAVVTGGTGTAAALPDRPVAGKTGTTDENKSAWFVGFTPKQLATSVSMWSEDKKGNRQSLKGGLAGYSQIYGGTVPAEIFKLFMMKALAGKAVQPLPVAPGGGTIPDWSAKQPTPTPTPTPTRTPSCAPGQQSTPDEPCEADTSTPTVTPSMPTSSPTSSPTTSPPTVPCTFPGQQNCTPTNTARPGRGNDNADSSGQ</sequence>
<gene>
    <name evidence="12" type="ORF">K1Y72_32085</name>
</gene>
<evidence type="ECO:0000313" key="13">
    <source>
        <dbReference type="Proteomes" id="UP000774570"/>
    </source>
</evidence>
<keyword evidence="6" id="KW-0511">Multifunctional enzyme</keyword>
<evidence type="ECO:0000256" key="3">
    <source>
        <dbReference type="ARBA" id="ARBA00022676"/>
    </source>
</evidence>
<dbReference type="InterPro" id="IPR001460">
    <property type="entry name" value="PCN-bd_Tpept"/>
</dbReference>
<protein>
    <submittedName>
        <fullName evidence="12">Penicillin-binding protein</fullName>
    </submittedName>
</protein>
<evidence type="ECO:0000259" key="11">
    <source>
        <dbReference type="Pfam" id="PF00912"/>
    </source>
</evidence>
<evidence type="ECO:0000313" key="12">
    <source>
        <dbReference type="EMBL" id="MBW8487045.1"/>
    </source>
</evidence>
<comment type="catalytic activity">
    <reaction evidence="8">
        <text>[GlcNAc-(1-&gt;4)-Mur2Ac(oyl-L-Ala-gamma-D-Glu-L-Lys-D-Ala-D-Ala)](n)-di-trans,octa-cis-undecaprenyl diphosphate + beta-D-GlcNAc-(1-&gt;4)-Mur2Ac(oyl-L-Ala-gamma-D-Glu-L-Lys-D-Ala-D-Ala)-di-trans,octa-cis-undecaprenyl diphosphate = [GlcNAc-(1-&gt;4)-Mur2Ac(oyl-L-Ala-gamma-D-Glu-L-Lys-D-Ala-D-Ala)](n+1)-di-trans,octa-cis-undecaprenyl diphosphate + di-trans,octa-cis-undecaprenyl diphosphate + H(+)</text>
        <dbReference type="Rhea" id="RHEA:23708"/>
        <dbReference type="Rhea" id="RHEA-COMP:9602"/>
        <dbReference type="Rhea" id="RHEA-COMP:9603"/>
        <dbReference type="ChEBI" id="CHEBI:15378"/>
        <dbReference type="ChEBI" id="CHEBI:58405"/>
        <dbReference type="ChEBI" id="CHEBI:60033"/>
        <dbReference type="ChEBI" id="CHEBI:78435"/>
        <dbReference type="EC" id="2.4.99.28"/>
    </reaction>
</comment>
<dbReference type="Gene3D" id="1.10.3810.10">
    <property type="entry name" value="Biosynthetic peptidoglycan transglycosylase-like"/>
    <property type="match status" value="1"/>
</dbReference>
<keyword evidence="5" id="KW-0378">Hydrolase</keyword>
<evidence type="ECO:0000256" key="6">
    <source>
        <dbReference type="ARBA" id="ARBA00023268"/>
    </source>
</evidence>
<evidence type="ECO:0000256" key="8">
    <source>
        <dbReference type="ARBA" id="ARBA00049902"/>
    </source>
</evidence>
<feature type="region of interest" description="Disordered" evidence="9">
    <location>
        <begin position="609"/>
        <end position="704"/>
    </location>
</feature>
<feature type="compositionally biased region" description="Low complexity" evidence="9">
    <location>
        <begin position="649"/>
        <end position="668"/>
    </location>
</feature>
<dbReference type="Proteomes" id="UP000774570">
    <property type="component" value="Unassembled WGS sequence"/>
</dbReference>
<dbReference type="InterPro" id="IPR023346">
    <property type="entry name" value="Lysozyme-like_dom_sf"/>
</dbReference>
<keyword evidence="1" id="KW-0121">Carboxypeptidase</keyword>
<proteinExistence type="predicted"/>
<dbReference type="PANTHER" id="PTHR32282:SF34">
    <property type="entry name" value="PENICILLIN-BINDING PROTEIN 1A"/>
    <property type="match status" value="1"/>
</dbReference>
<dbReference type="Pfam" id="PF00912">
    <property type="entry name" value="Transgly"/>
    <property type="match status" value="1"/>
</dbReference>
<evidence type="ECO:0000256" key="5">
    <source>
        <dbReference type="ARBA" id="ARBA00022801"/>
    </source>
</evidence>
<organism evidence="12 13">
    <name type="scientific">Actinomadura parmotrematis</name>
    <dbReference type="NCBI Taxonomy" id="2864039"/>
    <lineage>
        <taxon>Bacteria</taxon>
        <taxon>Bacillati</taxon>
        <taxon>Actinomycetota</taxon>
        <taxon>Actinomycetes</taxon>
        <taxon>Streptosporangiales</taxon>
        <taxon>Thermomonosporaceae</taxon>
        <taxon>Actinomadura</taxon>
    </lineage>
</organism>
<name>A0ABS7G3W0_9ACTN</name>
<dbReference type="InterPro" id="IPR001264">
    <property type="entry name" value="Glyco_trans_51"/>
</dbReference>
<reference evidence="12 13" key="1">
    <citation type="submission" date="2021-07" db="EMBL/GenBank/DDBJ databases">
        <title>Actinomadura sp. PM05-2 isolated from lichen.</title>
        <authorList>
            <person name="Somphong A."/>
            <person name="Phongsopitanun W."/>
            <person name="Tanasupawat S."/>
            <person name="Peongsungnone V."/>
        </authorList>
    </citation>
    <scope>NUCLEOTIDE SEQUENCE [LARGE SCALE GENOMIC DNA]</scope>
    <source>
        <strain evidence="12 13">PM05-2</strain>
    </source>
</reference>